<keyword evidence="2" id="KW-1185">Reference proteome</keyword>
<protein>
    <submittedName>
        <fullName evidence="1">Uncharacterized protein</fullName>
    </submittedName>
</protein>
<dbReference type="AlphaFoldDB" id="A0A928VPY2"/>
<accession>A0A928VPY2</accession>
<sequence>MPLDFSPIKWRFKASIVFSRFTVNQRQDLLPLFTARVIRVKVIANSLNSNNYRAGYLYQKRQGITHPEGKTVSLHDQYFVMADTGPYQLTFHPVRWLPSGSRVSIWEYSGSLDADDLATLSNTNSKGEPTVNIVNPDTGSNKAEVIHGQAVGDATQILGSRLSRVSGLIQNKGKHLLFVDFGDSVNKNSKYTIAPGGNMSLPDNYSGPVMALWDNVADSGEAVFTEFY</sequence>
<comment type="caution">
    <text evidence="1">The sequence shown here is derived from an EMBL/GenBank/DDBJ whole genome shotgun (WGS) entry which is preliminary data.</text>
</comment>
<dbReference type="Proteomes" id="UP000625316">
    <property type="component" value="Unassembled WGS sequence"/>
</dbReference>
<proteinExistence type="predicted"/>
<organism evidence="1 2">
    <name type="scientific">Romeriopsis navalis LEGE 11480</name>
    <dbReference type="NCBI Taxonomy" id="2777977"/>
    <lineage>
        <taxon>Bacteria</taxon>
        <taxon>Bacillati</taxon>
        <taxon>Cyanobacteriota</taxon>
        <taxon>Cyanophyceae</taxon>
        <taxon>Leptolyngbyales</taxon>
        <taxon>Leptolyngbyaceae</taxon>
        <taxon>Romeriopsis</taxon>
        <taxon>Romeriopsis navalis</taxon>
    </lineage>
</organism>
<dbReference type="EMBL" id="JADEXQ010000070">
    <property type="protein sequence ID" value="MBE9031602.1"/>
    <property type="molecule type" value="Genomic_DNA"/>
</dbReference>
<evidence type="ECO:0000313" key="1">
    <source>
        <dbReference type="EMBL" id="MBE9031602.1"/>
    </source>
</evidence>
<dbReference type="RefSeq" id="WP_264326430.1">
    <property type="nucleotide sequence ID" value="NZ_JADEXQ010000070.1"/>
</dbReference>
<reference evidence="1" key="1">
    <citation type="submission" date="2020-10" db="EMBL/GenBank/DDBJ databases">
        <authorList>
            <person name="Castelo-Branco R."/>
            <person name="Eusebio N."/>
            <person name="Adriana R."/>
            <person name="Vieira A."/>
            <person name="Brugerolle De Fraissinette N."/>
            <person name="Rezende De Castro R."/>
            <person name="Schneider M.P."/>
            <person name="Vasconcelos V."/>
            <person name="Leao P.N."/>
        </authorList>
    </citation>
    <scope>NUCLEOTIDE SEQUENCE</scope>
    <source>
        <strain evidence="1">LEGE 11480</strain>
    </source>
</reference>
<gene>
    <name evidence="1" type="ORF">IQ266_17860</name>
</gene>
<evidence type="ECO:0000313" key="2">
    <source>
        <dbReference type="Proteomes" id="UP000625316"/>
    </source>
</evidence>
<name>A0A928VPY2_9CYAN</name>